<feature type="active site" description="Proton donor/acceptor" evidence="5">
    <location>
        <position position="205"/>
    </location>
</feature>
<evidence type="ECO:0000256" key="2">
    <source>
        <dbReference type="ARBA" id="ARBA00022801"/>
    </source>
</evidence>
<dbReference type="EC" id="3.1.4.-" evidence="5"/>
<name>A0AAN6TLP5_9PEZI</name>
<comment type="function">
    <text evidence="5">Phosphodiesterase responsible for the U6 snRNA 3' end processing. Acts as an exoribonuclease (RNase) responsible for trimming the poly(U) tract of the last nucleotides in the pre-U6 snRNA molecule, leading to the formation of mature U6 snRNA.</text>
</comment>
<feature type="compositionally biased region" description="Low complexity" evidence="6">
    <location>
        <begin position="36"/>
        <end position="47"/>
    </location>
</feature>
<feature type="compositionally biased region" description="Polar residues" evidence="6">
    <location>
        <begin position="135"/>
        <end position="145"/>
    </location>
</feature>
<dbReference type="AlphaFoldDB" id="A0AAN6TLP5"/>
<evidence type="ECO:0000256" key="4">
    <source>
        <dbReference type="ARBA" id="ARBA00023242"/>
    </source>
</evidence>
<dbReference type="Gene3D" id="3.90.1140.10">
    <property type="entry name" value="Cyclic phosphodiesterase"/>
    <property type="match status" value="1"/>
</dbReference>
<dbReference type="PANTHER" id="PTHR13522:SF3">
    <property type="entry name" value="U6 SNRNA PHOSPHODIESTERASE 1"/>
    <property type="match status" value="1"/>
</dbReference>
<feature type="region of interest" description="Disordered" evidence="6">
    <location>
        <begin position="1"/>
        <end position="108"/>
    </location>
</feature>
<feature type="compositionally biased region" description="Low complexity" evidence="6">
    <location>
        <begin position="15"/>
        <end position="27"/>
    </location>
</feature>
<dbReference type="Proteomes" id="UP001302812">
    <property type="component" value="Unassembled WGS sequence"/>
</dbReference>
<dbReference type="InterPro" id="IPR027521">
    <property type="entry name" value="Usb1"/>
</dbReference>
<feature type="region of interest" description="Disordered" evidence="6">
    <location>
        <begin position="379"/>
        <end position="399"/>
    </location>
</feature>
<reference evidence="7" key="2">
    <citation type="submission" date="2023-05" db="EMBL/GenBank/DDBJ databases">
        <authorList>
            <consortium name="Lawrence Berkeley National Laboratory"/>
            <person name="Steindorff A."/>
            <person name="Hensen N."/>
            <person name="Bonometti L."/>
            <person name="Westerberg I."/>
            <person name="Brannstrom I.O."/>
            <person name="Guillou S."/>
            <person name="Cros-Aarteil S."/>
            <person name="Calhoun S."/>
            <person name="Haridas S."/>
            <person name="Kuo A."/>
            <person name="Mondo S."/>
            <person name="Pangilinan J."/>
            <person name="Riley R."/>
            <person name="Labutti K."/>
            <person name="Andreopoulos B."/>
            <person name="Lipzen A."/>
            <person name="Chen C."/>
            <person name="Yanf M."/>
            <person name="Daum C."/>
            <person name="Ng V."/>
            <person name="Clum A."/>
            <person name="Ohm R."/>
            <person name="Martin F."/>
            <person name="Silar P."/>
            <person name="Natvig D."/>
            <person name="Lalanne C."/>
            <person name="Gautier V."/>
            <person name="Ament-Velasquez S.L."/>
            <person name="Kruys A."/>
            <person name="Hutchinson M.I."/>
            <person name="Powell A.J."/>
            <person name="Barry K."/>
            <person name="Miller A.N."/>
            <person name="Grigoriev I.V."/>
            <person name="Debuchy R."/>
            <person name="Gladieux P."/>
            <person name="Thoren M.H."/>
            <person name="Johannesson H."/>
        </authorList>
    </citation>
    <scope>NUCLEOTIDE SEQUENCE</scope>
    <source>
        <strain evidence="7">CBS 508.74</strain>
    </source>
</reference>
<dbReference type="GO" id="GO:0034477">
    <property type="term" value="P:U6 snRNA 3'-end processing"/>
    <property type="evidence" value="ECO:0007669"/>
    <property type="project" value="UniProtKB-UniRule"/>
</dbReference>
<accession>A0AAN6TLP5</accession>
<evidence type="ECO:0000313" key="7">
    <source>
        <dbReference type="EMBL" id="KAK4116734.1"/>
    </source>
</evidence>
<comment type="similarity">
    <text evidence="5">Belongs to the 2H phosphoesterase superfamily. USB1 family.</text>
</comment>
<protein>
    <recommendedName>
        <fullName evidence="5">U6 snRNA phosphodiesterase</fullName>
        <ecNumber evidence="5">3.1.4.-</ecNumber>
    </recommendedName>
</protein>
<keyword evidence="8" id="KW-1185">Reference proteome</keyword>
<keyword evidence="3" id="KW-0456">Lyase</keyword>
<feature type="compositionally biased region" description="Pro residues" evidence="6">
    <location>
        <begin position="48"/>
        <end position="61"/>
    </location>
</feature>
<comment type="subcellular location">
    <subcellularLocation>
        <location evidence="5">Nucleus</location>
    </subcellularLocation>
</comment>
<evidence type="ECO:0000256" key="3">
    <source>
        <dbReference type="ARBA" id="ARBA00023239"/>
    </source>
</evidence>
<comment type="caution">
    <text evidence="7">The sequence shown here is derived from an EMBL/GenBank/DDBJ whole genome shotgun (WGS) entry which is preliminary data.</text>
</comment>
<dbReference type="GO" id="GO:0005634">
    <property type="term" value="C:nucleus"/>
    <property type="evidence" value="ECO:0007669"/>
    <property type="project" value="UniProtKB-SubCell"/>
</dbReference>
<dbReference type="HAMAP" id="MF_03040">
    <property type="entry name" value="USB1"/>
    <property type="match status" value="1"/>
</dbReference>
<dbReference type="GO" id="GO:1990838">
    <property type="term" value="F:poly(U)-specific exoribonuclease activity, producing 3' uridine cyclic phosphate ends"/>
    <property type="evidence" value="ECO:0007669"/>
    <property type="project" value="UniProtKB-UniRule"/>
</dbReference>
<keyword evidence="4 5" id="KW-0539">Nucleus</keyword>
<dbReference type="PANTHER" id="PTHR13522">
    <property type="entry name" value="U6 SNRNA PHOSPHODIESTERASE 1"/>
    <property type="match status" value="1"/>
</dbReference>
<dbReference type="GO" id="GO:0016829">
    <property type="term" value="F:lyase activity"/>
    <property type="evidence" value="ECO:0007669"/>
    <property type="project" value="UniProtKB-KW"/>
</dbReference>
<evidence type="ECO:0000313" key="8">
    <source>
        <dbReference type="Proteomes" id="UP001302812"/>
    </source>
</evidence>
<evidence type="ECO:0000256" key="6">
    <source>
        <dbReference type="SAM" id="MobiDB-lite"/>
    </source>
</evidence>
<sequence length="399" mass="43240">MPLVDYSSESDPESDSASTSAPDATTDPRPRKKPRLSSSPPQSGLGPDPQPGPGPGTGPDPTPHRNQAPLPPLPASFYDLYASTVRTSTRDDPTLHQGRTRQTPHIPGNWPSHIYIEWHPPPEVHTLLASLVSSLQKQQHHSASNLAKGKSDRGKPAPNPATTTSADGDGKGEDEEEEEQKAADDEKEKITSFLVSPLGAPQPLHISLSRPLSLPGTEKDAFLRDVQARIAGVLFSSHSPPLSLFCNGVVEWHRTPESGRSFLVLRVRPSTSDNRHNPNPELTELLRRCNAVAAAYGQPELYSWAAESGDDDDRNGGGDRKIGEAFHVSIAWSFAEPSEELRRVTEQVFGEKGVRERIEQVQIPVDGVKVKIGNTVTHVPLPQPGRRASGKGSRNLLGL</sequence>
<gene>
    <name evidence="5" type="primary">USB1</name>
    <name evidence="7" type="ORF">N656DRAFT_775075</name>
</gene>
<proteinExistence type="inferred from homology"/>
<organism evidence="7 8">
    <name type="scientific">Canariomyces notabilis</name>
    <dbReference type="NCBI Taxonomy" id="2074819"/>
    <lineage>
        <taxon>Eukaryota</taxon>
        <taxon>Fungi</taxon>
        <taxon>Dikarya</taxon>
        <taxon>Ascomycota</taxon>
        <taxon>Pezizomycotina</taxon>
        <taxon>Sordariomycetes</taxon>
        <taxon>Sordariomycetidae</taxon>
        <taxon>Sordariales</taxon>
        <taxon>Chaetomiaceae</taxon>
        <taxon>Canariomyces</taxon>
    </lineage>
</organism>
<feature type="active site" description="Proton donor/acceptor" evidence="5">
    <location>
        <position position="327"/>
    </location>
</feature>
<evidence type="ECO:0000256" key="1">
    <source>
        <dbReference type="ARBA" id="ARBA00022722"/>
    </source>
</evidence>
<dbReference type="EMBL" id="MU853333">
    <property type="protein sequence ID" value="KAK4116734.1"/>
    <property type="molecule type" value="Genomic_DNA"/>
</dbReference>
<dbReference type="Pfam" id="PF09749">
    <property type="entry name" value="HVSL"/>
    <property type="match status" value="1"/>
</dbReference>
<evidence type="ECO:0000256" key="5">
    <source>
        <dbReference type="HAMAP-Rule" id="MF_03040"/>
    </source>
</evidence>
<keyword evidence="2 5" id="KW-0378">Hydrolase</keyword>
<reference evidence="7" key="1">
    <citation type="journal article" date="2023" name="Mol. Phylogenet. Evol.">
        <title>Genome-scale phylogeny and comparative genomics of the fungal order Sordariales.</title>
        <authorList>
            <person name="Hensen N."/>
            <person name="Bonometti L."/>
            <person name="Westerberg I."/>
            <person name="Brannstrom I.O."/>
            <person name="Guillou S."/>
            <person name="Cros-Aarteil S."/>
            <person name="Calhoun S."/>
            <person name="Haridas S."/>
            <person name="Kuo A."/>
            <person name="Mondo S."/>
            <person name="Pangilinan J."/>
            <person name="Riley R."/>
            <person name="LaButti K."/>
            <person name="Andreopoulos B."/>
            <person name="Lipzen A."/>
            <person name="Chen C."/>
            <person name="Yan M."/>
            <person name="Daum C."/>
            <person name="Ng V."/>
            <person name="Clum A."/>
            <person name="Steindorff A."/>
            <person name="Ohm R.A."/>
            <person name="Martin F."/>
            <person name="Silar P."/>
            <person name="Natvig D.O."/>
            <person name="Lalanne C."/>
            <person name="Gautier V."/>
            <person name="Ament-Velasquez S.L."/>
            <person name="Kruys A."/>
            <person name="Hutchinson M.I."/>
            <person name="Powell A.J."/>
            <person name="Barry K."/>
            <person name="Miller A.N."/>
            <person name="Grigoriev I.V."/>
            <person name="Debuchy R."/>
            <person name="Gladieux P."/>
            <person name="Hiltunen Thoren M."/>
            <person name="Johannesson H."/>
        </authorList>
    </citation>
    <scope>NUCLEOTIDE SEQUENCE</scope>
    <source>
        <strain evidence="7">CBS 508.74</strain>
    </source>
</reference>
<feature type="region of interest" description="Disordered" evidence="6">
    <location>
        <begin position="135"/>
        <end position="188"/>
    </location>
</feature>
<keyword evidence="1 5" id="KW-0540">Nuclease</keyword>